<evidence type="ECO:0000313" key="2">
    <source>
        <dbReference type="Proteomes" id="UP001190926"/>
    </source>
</evidence>
<organism evidence="1 2">
    <name type="scientific">Perilla frutescens var. hirtella</name>
    <name type="common">Perilla citriodora</name>
    <name type="synonym">Perilla setoyensis</name>
    <dbReference type="NCBI Taxonomy" id="608512"/>
    <lineage>
        <taxon>Eukaryota</taxon>
        <taxon>Viridiplantae</taxon>
        <taxon>Streptophyta</taxon>
        <taxon>Embryophyta</taxon>
        <taxon>Tracheophyta</taxon>
        <taxon>Spermatophyta</taxon>
        <taxon>Magnoliopsida</taxon>
        <taxon>eudicotyledons</taxon>
        <taxon>Gunneridae</taxon>
        <taxon>Pentapetalae</taxon>
        <taxon>asterids</taxon>
        <taxon>lamiids</taxon>
        <taxon>Lamiales</taxon>
        <taxon>Lamiaceae</taxon>
        <taxon>Nepetoideae</taxon>
        <taxon>Elsholtzieae</taxon>
        <taxon>Perilla</taxon>
    </lineage>
</organism>
<keyword evidence="2" id="KW-1185">Reference proteome</keyword>
<comment type="caution">
    <text evidence="1">The sequence shown here is derived from an EMBL/GenBank/DDBJ whole genome shotgun (WGS) entry which is preliminary data.</text>
</comment>
<dbReference type="AlphaFoldDB" id="A0AAD4IYU4"/>
<name>A0AAD4IYU4_PERFH</name>
<accession>A0AAD4IYU4</accession>
<sequence>MRPGPPPALPCLDGLYLLHRQSPAVQLVESTQREQVSGHQAGGLGGSQPPIRIQIVSVEVNGGGGGAYGARVVIAGVVQRVKTGVQ</sequence>
<reference evidence="1 2" key="1">
    <citation type="journal article" date="2021" name="Nat. Commun.">
        <title>Incipient diploidization of the medicinal plant Perilla within 10,000 years.</title>
        <authorList>
            <person name="Zhang Y."/>
            <person name="Shen Q."/>
            <person name="Leng L."/>
            <person name="Zhang D."/>
            <person name="Chen S."/>
            <person name="Shi Y."/>
            <person name="Ning Z."/>
            <person name="Chen S."/>
        </authorList>
    </citation>
    <scope>NUCLEOTIDE SEQUENCE [LARGE SCALE GENOMIC DNA]</scope>
    <source>
        <strain evidence="2">cv. PC099</strain>
    </source>
</reference>
<evidence type="ECO:0000313" key="1">
    <source>
        <dbReference type="EMBL" id="KAH6824098.1"/>
    </source>
</evidence>
<dbReference type="Proteomes" id="UP001190926">
    <property type="component" value="Unassembled WGS sequence"/>
</dbReference>
<proteinExistence type="predicted"/>
<protein>
    <submittedName>
        <fullName evidence="1">Uncharacterized protein</fullName>
    </submittedName>
</protein>
<dbReference type="EMBL" id="SDAM02000517">
    <property type="protein sequence ID" value="KAH6824098.1"/>
    <property type="molecule type" value="Genomic_DNA"/>
</dbReference>
<gene>
    <name evidence="1" type="ORF">C2S53_004064</name>
</gene>